<dbReference type="GeneID" id="27897788"/>
<evidence type="ECO:0000313" key="3">
    <source>
        <dbReference type="Proteomes" id="UP000016931"/>
    </source>
</evidence>
<feature type="compositionally biased region" description="Low complexity" evidence="1">
    <location>
        <begin position="20"/>
        <end position="32"/>
    </location>
</feature>
<feature type="compositionally biased region" description="Acidic residues" evidence="1">
    <location>
        <begin position="81"/>
        <end position="104"/>
    </location>
</feature>
<feature type="compositionally biased region" description="Polar residues" evidence="1">
    <location>
        <begin position="1"/>
        <end position="19"/>
    </location>
</feature>
<dbReference type="EMBL" id="KB456262">
    <property type="protein sequence ID" value="EMF14439.1"/>
    <property type="molecule type" value="Genomic_DNA"/>
</dbReference>
<evidence type="ECO:0000313" key="2">
    <source>
        <dbReference type="EMBL" id="EMF14439.1"/>
    </source>
</evidence>
<proteinExistence type="predicted"/>
<dbReference type="HOGENOM" id="CLU_1066233_0_0_1"/>
<name>M3D976_SPHMS</name>
<accession>M3D976</accession>
<sequence>MTLDQEQQSEATTSNTNTSMQTATMDQQQDTTIGLACTLEAEKPESPTDSDNSSVSSCSSDESEEYPSTYVYGMWLRTIVEEDEEEEEEDEDEDEDEEEEEQKEEEWPLPNLTQAEHNNTDNISQNQERDQTLHALTRATLSPRSSPKYSPFPSILPTPTTSQKSFISGPFKITDSRFRARAPNGPLNSHPLSAAERRECLGHANRHQAVRKGEWTKNHSICPRVEMGAPLELPKYTCDKGEGWQPRDLLEFCGKAPMKKG</sequence>
<feature type="compositionally biased region" description="Polar residues" evidence="1">
    <location>
        <begin position="139"/>
        <end position="148"/>
    </location>
</feature>
<feature type="compositionally biased region" description="Low complexity" evidence="1">
    <location>
        <begin position="47"/>
        <end position="60"/>
    </location>
</feature>
<gene>
    <name evidence="2" type="ORF">SEPMUDRAFT_106754</name>
</gene>
<keyword evidence="3" id="KW-1185">Reference proteome</keyword>
<dbReference type="RefSeq" id="XP_016762560.1">
    <property type="nucleotide sequence ID" value="XM_016900651.1"/>
</dbReference>
<dbReference type="AlphaFoldDB" id="M3D976"/>
<feature type="compositionally biased region" description="Polar residues" evidence="1">
    <location>
        <begin position="111"/>
        <end position="126"/>
    </location>
</feature>
<feature type="compositionally biased region" description="Polar residues" evidence="1">
    <location>
        <begin position="157"/>
        <end position="166"/>
    </location>
</feature>
<dbReference type="Proteomes" id="UP000016931">
    <property type="component" value="Unassembled WGS sequence"/>
</dbReference>
<evidence type="ECO:0000256" key="1">
    <source>
        <dbReference type="SAM" id="MobiDB-lite"/>
    </source>
</evidence>
<feature type="region of interest" description="Disordered" evidence="1">
    <location>
        <begin position="1"/>
        <end position="168"/>
    </location>
</feature>
<organism evidence="2 3">
    <name type="scientific">Sphaerulina musiva (strain SO2202)</name>
    <name type="common">Poplar stem canker fungus</name>
    <name type="synonym">Septoria musiva</name>
    <dbReference type="NCBI Taxonomy" id="692275"/>
    <lineage>
        <taxon>Eukaryota</taxon>
        <taxon>Fungi</taxon>
        <taxon>Dikarya</taxon>
        <taxon>Ascomycota</taxon>
        <taxon>Pezizomycotina</taxon>
        <taxon>Dothideomycetes</taxon>
        <taxon>Dothideomycetidae</taxon>
        <taxon>Mycosphaerellales</taxon>
        <taxon>Mycosphaerellaceae</taxon>
        <taxon>Sphaerulina</taxon>
    </lineage>
</organism>
<reference evidence="2 3" key="1">
    <citation type="journal article" date="2012" name="PLoS Pathog.">
        <title>Diverse lifestyles and strategies of plant pathogenesis encoded in the genomes of eighteen Dothideomycetes fungi.</title>
        <authorList>
            <person name="Ohm R.A."/>
            <person name="Feau N."/>
            <person name="Henrissat B."/>
            <person name="Schoch C.L."/>
            <person name="Horwitz B.A."/>
            <person name="Barry K.W."/>
            <person name="Condon B.J."/>
            <person name="Copeland A.C."/>
            <person name="Dhillon B."/>
            <person name="Glaser F."/>
            <person name="Hesse C.N."/>
            <person name="Kosti I."/>
            <person name="LaButti K."/>
            <person name="Lindquist E.A."/>
            <person name="Lucas S."/>
            <person name="Salamov A.A."/>
            <person name="Bradshaw R.E."/>
            <person name="Ciuffetti L."/>
            <person name="Hamelin R.C."/>
            <person name="Kema G.H.J."/>
            <person name="Lawrence C."/>
            <person name="Scott J.A."/>
            <person name="Spatafora J.W."/>
            <person name="Turgeon B.G."/>
            <person name="de Wit P.J.G.M."/>
            <person name="Zhong S."/>
            <person name="Goodwin S.B."/>
            <person name="Grigoriev I.V."/>
        </authorList>
    </citation>
    <scope>NUCLEOTIDE SEQUENCE [LARGE SCALE GENOMIC DNA]</scope>
    <source>
        <strain evidence="2 3">SO2202</strain>
    </source>
</reference>
<protein>
    <submittedName>
        <fullName evidence="2">Uncharacterized protein</fullName>
    </submittedName>
</protein>